<dbReference type="Gene3D" id="2.50.20.10">
    <property type="entry name" value="Lipoprotein localisation LolA/LolB/LppX"/>
    <property type="match status" value="1"/>
</dbReference>
<evidence type="ECO:0000313" key="7">
    <source>
        <dbReference type="Proteomes" id="UP000287394"/>
    </source>
</evidence>
<dbReference type="OrthoDB" id="750178at2"/>
<dbReference type="EMBL" id="AP025739">
    <property type="protein sequence ID" value="BDI28597.1"/>
    <property type="molecule type" value="Genomic_DNA"/>
</dbReference>
<dbReference type="PANTHER" id="PTHR42852">
    <property type="entry name" value="THIOL:DISULFIDE INTERCHANGE PROTEIN DSBE"/>
    <property type="match status" value="1"/>
</dbReference>
<accession>A0A402D1D9</accession>
<keyword evidence="7" id="KW-1185">Reference proteome</keyword>
<protein>
    <submittedName>
        <fullName evidence="6">Uncharacterized protein</fullName>
    </submittedName>
</protein>
<dbReference type="RefSeq" id="WP_119323361.1">
    <property type="nucleotide sequence ID" value="NZ_AP025739.1"/>
</dbReference>
<dbReference type="InterPro" id="IPR050553">
    <property type="entry name" value="Thioredoxin_ResA/DsbE_sf"/>
</dbReference>
<evidence type="ECO:0000256" key="4">
    <source>
        <dbReference type="ARBA" id="ARBA00023157"/>
    </source>
</evidence>
<dbReference type="SUPFAM" id="SSF52833">
    <property type="entry name" value="Thioredoxin-like"/>
    <property type="match status" value="1"/>
</dbReference>
<evidence type="ECO:0000256" key="2">
    <source>
        <dbReference type="ARBA" id="ARBA00022748"/>
    </source>
</evidence>
<sequence>MSLTTSQKALRAAGALGALAAVTAALPALAAPKTEMETAKTLHATETFSIQSGDKVTTIFNMETYFSKPSSVRVELNTIPQPGDPPKKTSLFVTAGKEGHEYNGFTGMYKVIDAPKPGQAPKSDLGDMAGIRLILDPQSPAPAGAKRTLGTDTIDGAAMVLHTDVSPDPHNPASTVTEKLWTDAKTGLPRRRAIYLVRGAAPFVQQQTDFVSWTVDKPIDAKQFAWAAPEGAKLFEEPKLLAVGTPAPDFAATAPDGTSVKLSDYKGKIVVVDFWATWCGPCQASMPHLESVYKQVKYQDVVVLGICVLDKKPAYDKWVADKKDVYSFITAYDPAGRGDNSISSSLYKVTGIPTQYIIGKDGNIAATTEGYGDGDHRLEEALGKMGVNVKPEAKTASSK</sequence>
<dbReference type="InterPro" id="IPR017937">
    <property type="entry name" value="Thioredoxin_CS"/>
</dbReference>
<dbReference type="AlphaFoldDB" id="A0A402D1D9"/>
<dbReference type="KEGG" id="ccot:CCAX7_006480"/>
<dbReference type="GO" id="GO:0017004">
    <property type="term" value="P:cytochrome complex assembly"/>
    <property type="evidence" value="ECO:0007669"/>
    <property type="project" value="UniProtKB-KW"/>
</dbReference>
<organism evidence="6 7">
    <name type="scientific">Capsulimonas corticalis</name>
    <dbReference type="NCBI Taxonomy" id="2219043"/>
    <lineage>
        <taxon>Bacteria</taxon>
        <taxon>Bacillati</taxon>
        <taxon>Armatimonadota</taxon>
        <taxon>Armatimonadia</taxon>
        <taxon>Capsulimonadales</taxon>
        <taxon>Capsulimonadaceae</taxon>
        <taxon>Capsulimonas</taxon>
    </lineage>
</organism>
<dbReference type="InterPro" id="IPR013766">
    <property type="entry name" value="Thioredoxin_domain"/>
</dbReference>
<keyword evidence="4" id="KW-1015">Disulfide bond</keyword>
<dbReference type="PANTHER" id="PTHR42852:SF6">
    <property type="entry name" value="THIOL:DISULFIDE INTERCHANGE PROTEIN DSBE"/>
    <property type="match status" value="1"/>
</dbReference>
<dbReference type="Pfam" id="PF00578">
    <property type="entry name" value="AhpC-TSA"/>
    <property type="match status" value="1"/>
</dbReference>
<reference evidence="6 7" key="1">
    <citation type="journal article" date="2019" name="Int. J. Syst. Evol. Microbiol.">
        <title>Capsulimonas corticalis gen. nov., sp. nov., an aerobic capsulated bacterium, of a novel bacterial order, Capsulimonadales ord. nov., of the class Armatimonadia of the phylum Armatimonadetes.</title>
        <authorList>
            <person name="Li J."/>
            <person name="Kudo C."/>
            <person name="Tonouchi A."/>
        </authorList>
    </citation>
    <scope>NUCLEOTIDE SEQUENCE [LARGE SCALE GENOMIC DNA]</scope>
    <source>
        <strain evidence="6 7">AX-7</strain>
    </source>
</reference>
<dbReference type="Proteomes" id="UP000287394">
    <property type="component" value="Chromosome"/>
</dbReference>
<keyword evidence="3" id="KW-0812">Transmembrane</keyword>
<name>A0A402D1D9_9BACT</name>
<dbReference type="InterPro" id="IPR000866">
    <property type="entry name" value="AhpC/TSA"/>
</dbReference>
<keyword evidence="2" id="KW-0201">Cytochrome c-type biogenesis</keyword>
<dbReference type="Gene3D" id="3.40.30.10">
    <property type="entry name" value="Glutaredoxin"/>
    <property type="match status" value="1"/>
</dbReference>
<dbReference type="GO" id="GO:0030313">
    <property type="term" value="C:cell envelope"/>
    <property type="evidence" value="ECO:0007669"/>
    <property type="project" value="UniProtKB-SubCell"/>
</dbReference>
<keyword evidence="5" id="KW-0676">Redox-active center</keyword>
<dbReference type="CDD" id="cd02966">
    <property type="entry name" value="TlpA_like_family"/>
    <property type="match status" value="1"/>
</dbReference>
<dbReference type="GO" id="GO:0016209">
    <property type="term" value="F:antioxidant activity"/>
    <property type="evidence" value="ECO:0007669"/>
    <property type="project" value="InterPro"/>
</dbReference>
<dbReference type="InterPro" id="IPR036249">
    <property type="entry name" value="Thioredoxin-like_sf"/>
</dbReference>
<dbReference type="PROSITE" id="PS51352">
    <property type="entry name" value="THIOREDOXIN_2"/>
    <property type="match status" value="1"/>
</dbReference>
<comment type="subcellular location">
    <subcellularLocation>
        <location evidence="1">Cell envelope</location>
    </subcellularLocation>
</comment>
<evidence type="ECO:0000256" key="1">
    <source>
        <dbReference type="ARBA" id="ARBA00004196"/>
    </source>
</evidence>
<evidence type="ECO:0000313" key="6">
    <source>
        <dbReference type="EMBL" id="BDI28597.1"/>
    </source>
</evidence>
<dbReference type="PROSITE" id="PS00194">
    <property type="entry name" value="THIOREDOXIN_1"/>
    <property type="match status" value="1"/>
</dbReference>
<keyword evidence="3" id="KW-0735">Signal-anchor</keyword>
<gene>
    <name evidence="6" type="ORF">CCAX7_006480</name>
</gene>
<dbReference type="GO" id="GO:0016491">
    <property type="term" value="F:oxidoreductase activity"/>
    <property type="evidence" value="ECO:0007669"/>
    <property type="project" value="InterPro"/>
</dbReference>
<evidence type="ECO:0000256" key="5">
    <source>
        <dbReference type="ARBA" id="ARBA00023284"/>
    </source>
</evidence>
<evidence type="ECO:0000256" key="3">
    <source>
        <dbReference type="ARBA" id="ARBA00022968"/>
    </source>
</evidence>
<proteinExistence type="predicted"/>